<dbReference type="OrthoDB" id="163438at2759"/>
<name>A0A166DE00_9AGAM</name>
<dbReference type="Proteomes" id="UP000076532">
    <property type="component" value="Unassembled WGS sequence"/>
</dbReference>
<feature type="non-terminal residue" evidence="1">
    <location>
        <position position="249"/>
    </location>
</feature>
<sequence length="249" mass="27046">MSNFCPTIRVTASRHSHLMISASSIDVRVLGDLPQPSKSRELAHLFVLKIDGVKVLESATAPGELLEWKEQNQIHFTLSSNIDISIHHKNPKPEFRKPASVVEYSGRGMDFLDTEQELVAKSGTSRLVVKFGRVDGSHADFMQAVDKEMSELAQVKGADATQTATTIGANIVAVLEAIVPVLNKFAGAHPVLNGAWMVLFSAYKMAQNQIAHDEVARDLLESLREMAGAASSYEEPRNIPGAVGAMAEI</sequence>
<gene>
    <name evidence="1" type="ORF">FIBSPDRAFT_935700</name>
</gene>
<proteinExistence type="predicted"/>
<dbReference type="EMBL" id="KV417615">
    <property type="protein sequence ID" value="KZP14608.1"/>
    <property type="molecule type" value="Genomic_DNA"/>
</dbReference>
<evidence type="ECO:0000313" key="1">
    <source>
        <dbReference type="EMBL" id="KZP14608.1"/>
    </source>
</evidence>
<reference evidence="1 2" key="1">
    <citation type="journal article" date="2016" name="Mol. Biol. Evol.">
        <title>Comparative Genomics of Early-Diverging Mushroom-Forming Fungi Provides Insights into the Origins of Lignocellulose Decay Capabilities.</title>
        <authorList>
            <person name="Nagy L.G."/>
            <person name="Riley R."/>
            <person name="Tritt A."/>
            <person name="Adam C."/>
            <person name="Daum C."/>
            <person name="Floudas D."/>
            <person name="Sun H."/>
            <person name="Yadav J.S."/>
            <person name="Pangilinan J."/>
            <person name="Larsson K.H."/>
            <person name="Matsuura K."/>
            <person name="Barry K."/>
            <person name="Labutti K."/>
            <person name="Kuo R."/>
            <person name="Ohm R.A."/>
            <person name="Bhattacharya S.S."/>
            <person name="Shirouzu T."/>
            <person name="Yoshinaga Y."/>
            <person name="Martin F.M."/>
            <person name="Grigoriev I.V."/>
            <person name="Hibbett D.S."/>
        </authorList>
    </citation>
    <scope>NUCLEOTIDE SEQUENCE [LARGE SCALE GENOMIC DNA]</scope>
    <source>
        <strain evidence="1 2">CBS 109695</strain>
    </source>
</reference>
<evidence type="ECO:0000313" key="2">
    <source>
        <dbReference type="Proteomes" id="UP000076532"/>
    </source>
</evidence>
<organism evidence="1 2">
    <name type="scientific">Athelia psychrophila</name>
    <dbReference type="NCBI Taxonomy" id="1759441"/>
    <lineage>
        <taxon>Eukaryota</taxon>
        <taxon>Fungi</taxon>
        <taxon>Dikarya</taxon>
        <taxon>Basidiomycota</taxon>
        <taxon>Agaricomycotina</taxon>
        <taxon>Agaricomycetes</taxon>
        <taxon>Agaricomycetidae</taxon>
        <taxon>Atheliales</taxon>
        <taxon>Atheliaceae</taxon>
        <taxon>Athelia</taxon>
    </lineage>
</organism>
<dbReference type="AlphaFoldDB" id="A0A166DE00"/>
<protein>
    <submittedName>
        <fullName evidence="1">Uncharacterized protein</fullName>
    </submittedName>
</protein>
<keyword evidence="2" id="KW-1185">Reference proteome</keyword>
<accession>A0A166DE00</accession>